<gene>
    <name evidence="1" type="ORF">DILT_LOCUS11444</name>
</gene>
<organism evidence="1 2">
    <name type="scientific">Dibothriocephalus latus</name>
    <name type="common">Fish tapeworm</name>
    <name type="synonym">Diphyllobothrium latum</name>
    <dbReference type="NCBI Taxonomy" id="60516"/>
    <lineage>
        <taxon>Eukaryota</taxon>
        <taxon>Metazoa</taxon>
        <taxon>Spiralia</taxon>
        <taxon>Lophotrochozoa</taxon>
        <taxon>Platyhelminthes</taxon>
        <taxon>Cestoda</taxon>
        <taxon>Eucestoda</taxon>
        <taxon>Diphyllobothriidea</taxon>
        <taxon>Diphyllobothriidae</taxon>
        <taxon>Dibothriocephalus</taxon>
    </lineage>
</organism>
<reference evidence="1 2" key="1">
    <citation type="submission" date="2018-11" db="EMBL/GenBank/DDBJ databases">
        <authorList>
            <consortium name="Pathogen Informatics"/>
        </authorList>
    </citation>
    <scope>NUCLEOTIDE SEQUENCE [LARGE SCALE GENOMIC DNA]</scope>
</reference>
<dbReference type="Proteomes" id="UP000281553">
    <property type="component" value="Unassembled WGS sequence"/>
</dbReference>
<sequence length="73" mass="7962">MAPDRVPPKIIAMINTYYCSTIALDLVHKNLSEPFTIRPGGFDTFAVVHLTNFATLPSICRRGTPGGVEEEGN</sequence>
<protein>
    <submittedName>
        <fullName evidence="1">Uncharacterized protein</fullName>
    </submittedName>
</protein>
<evidence type="ECO:0000313" key="1">
    <source>
        <dbReference type="EMBL" id="VDN15613.1"/>
    </source>
</evidence>
<evidence type="ECO:0000313" key="2">
    <source>
        <dbReference type="Proteomes" id="UP000281553"/>
    </source>
</evidence>
<dbReference type="EMBL" id="UYRU01063077">
    <property type="protein sequence ID" value="VDN15613.1"/>
    <property type="molecule type" value="Genomic_DNA"/>
</dbReference>
<accession>A0A3P7LX48</accession>
<keyword evidence="2" id="KW-1185">Reference proteome</keyword>
<name>A0A3P7LX48_DIBLA</name>
<dbReference type="AlphaFoldDB" id="A0A3P7LX48"/>
<proteinExistence type="predicted"/>